<evidence type="ECO:0000313" key="2">
    <source>
        <dbReference type="EMBL" id="QWK92222.1"/>
    </source>
</evidence>
<keyword evidence="3" id="KW-1185">Reference proteome</keyword>
<dbReference type="EMBL" id="CP076362">
    <property type="protein sequence ID" value="QWK92222.1"/>
    <property type="molecule type" value="Genomic_DNA"/>
</dbReference>
<evidence type="ECO:0000313" key="3">
    <source>
        <dbReference type="Proteomes" id="UP000679352"/>
    </source>
</evidence>
<accession>A0A975PA48</accession>
<dbReference type="AlphaFoldDB" id="A0A975PA48"/>
<keyword evidence="2" id="KW-0614">Plasmid</keyword>
<dbReference type="RefSeq" id="WP_215505100.1">
    <property type="nucleotide sequence ID" value="NZ_CP076362.1"/>
</dbReference>
<sequence length="141" mass="14707">MPRRLVSAALLACVPGMAPASDLAPDLAGGLRACRTLTAAAARLACYDALPAGAATLTFSGHGSHITPGFQIDQPQRLRFENTDAVMVIYLLDAAGAVVQNLHQGGVGTGAFLIDEPGQYRVQINATGGWRIWLETPEPPG</sequence>
<gene>
    <name evidence="2" type="ORF">KM031_18175</name>
</gene>
<proteinExistence type="predicted"/>
<feature type="chain" id="PRO_5036755824" evidence="1">
    <location>
        <begin position="21"/>
        <end position="141"/>
    </location>
</feature>
<name>A0A975PA48_9RHOB</name>
<dbReference type="Proteomes" id="UP000679352">
    <property type="component" value="Plasmid p1"/>
</dbReference>
<feature type="signal peptide" evidence="1">
    <location>
        <begin position="1"/>
        <end position="20"/>
    </location>
</feature>
<reference evidence="2" key="1">
    <citation type="submission" date="2021-06" db="EMBL/GenBank/DDBJ databases">
        <authorList>
            <person name="Lee C.-S."/>
            <person name="Jin L."/>
        </authorList>
    </citation>
    <scope>NUCLEOTIDE SEQUENCE</scope>
    <source>
        <strain evidence="2">Con5</strain>
        <plasmid evidence="2">p1</plasmid>
    </source>
</reference>
<organism evidence="2 3">
    <name type="scientific">Gemmobacter fulvus</name>
    <dbReference type="NCBI Taxonomy" id="2840474"/>
    <lineage>
        <taxon>Bacteria</taxon>
        <taxon>Pseudomonadati</taxon>
        <taxon>Pseudomonadota</taxon>
        <taxon>Alphaproteobacteria</taxon>
        <taxon>Rhodobacterales</taxon>
        <taxon>Paracoccaceae</taxon>
        <taxon>Gemmobacter</taxon>
    </lineage>
</organism>
<keyword evidence="1" id="KW-0732">Signal</keyword>
<protein>
    <submittedName>
        <fullName evidence="2">Uncharacterized protein</fullName>
    </submittedName>
</protein>
<evidence type="ECO:0000256" key="1">
    <source>
        <dbReference type="SAM" id="SignalP"/>
    </source>
</evidence>
<dbReference type="KEGG" id="gfu:KM031_18175"/>
<geneLocation type="plasmid" evidence="2 3">
    <name>p1</name>
</geneLocation>